<evidence type="ECO:0000313" key="12">
    <source>
        <dbReference type="Proteomes" id="UP001607303"/>
    </source>
</evidence>
<evidence type="ECO:0000256" key="5">
    <source>
        <dbReference type="ARBA" id="ARBA00022695"/>
    </source>
</evidence>
<comment type="catalytic activity">
    <reaction evidence="8 9">
        <text>RNA(n) + a ribonucleoside 5'-triphosphate = RNA(n+1) + diphosphate</text>
        <dbReference type="Rhea" id="RHEA:21248"/>
        <dbReference type="Rhea" id="RHEA-COMP:14527"/>
        <dbReference type="Rhea" id="RHEA-COMP:17342"/>
        <dbReference type="ChEBI" id="CHEBI:33019"/>
        <dbReference type="ChEBI" id="CHEBI:61557"/>
        <dbReference type="ChEBI" id="CHEBI:140395"/>
        <dbReference type="EC" id="2.7.7.6"/>
    </reaction>
</comment>
<dbReference type="PANTHER" id="PTHR10102">
    <property type="entry name" value="DNA-DIRECTED RNA POLYMERASE, MITOCHONDRIAL"/>
    <property type="match status" value="1"/>
</dbReference>
<dbReference type="InterPro" id="IPR011990">
    <property type="entry name" value="TPR-like_helical_dom_sf"/>
</dbReference>
<evidence type="ECO:0000256" key="6">
    <source>
        <dbReference type="ARBA" id="ARBA00022946"/>
    </source>
</evidence>
<dbReference type="InterPro" id="IPR029262">
    <property type="entry name" value="RPOL_N"/>
</dbReference>
<gene>
    <name evidence="11" type="ORF">V1477_012586</name>
</gene>
<evidence type="ECO:0000256" key="2">
    <source>
        <dbReference type="ARBA" id="ARBA00012418"/>
    </source>
</evidence>
<feature type="domain" description="DNA-directed RNA polymerase N-terminal" evidence="10">
    <location>
        <begin position="439"/>
        <end position="760"/>
    </location>
</feature>
<evidence type="ECO:0000259" key="10">
    <source>
        <dbReference type="SMART" id="SM01311"/>
    </source>
</evidence>
<evidence type="ECO:0000256" key="1">
    <source>
        <dbReference type="ARBA" id="ARBA00009493"/>
    </source>
</evidence>
<dbReference type="SUPFAM" id="SSF56672">
    <property type="entry name" value="DNA/RNA polymerases"/>
    <property type="match status" value="1"/>
</dbReference>
<sequence length="1279" mass="148134">MYKFLKKTQYIPLPNINLSSKQSSINQLSLCSCKIYHWNASSAVWFTNKCYFCTKVNDAEVCIPIKRKFRTKKKYVELLEVTEEVINNKKAAVKKLNAAHLSKLVNQSDVSLDKLHSISNNDLNKKDNKTNIKMKDHINVPTNVEMLDSLKKNANGKSTTYEDLKELDTNSHILFNDNFYTSKKFNNNKFIEIINDNCKSDMYENEIGEGIPLENNLEINNIVKHSDVRKNIQKTYFKNIKNKKIMDLNAQIILAQIDVCLTCKMFEKVQKLLQILIKKVNDTSNSILQDACNIILDLYSSDKNLTRFLQTYNFMINNSITPNAQTYAAVFELIGKMTNEKHQSGNWSECYYLFKKVESDMINNGISFHDIFNNSKFRLHQPENILKTIRMFQPEYQPEYTMPQTSYNCKLLNNINEINSRENPVEGLLSFEQLKNSLNMQMKQESQYIVPIKSIEKFDQISHDKFLYYKQKLADMESSWREIVSKAFVKNVKYLEQKECDLNSSVFILHPFLKVLPTERYVNIILHEIRNLSENSQSYTLPLSVLYANIGFLIFREYEIYIKEKNGVVNKITDIYDKYLNWYCQTGPLNIQLGVNSRIAWSKFIYENQHYGASLDRESIHWPYPVCVNIGKFLYQIIINDIKINTNCQTTNSSICEKPAFYTLFRSKGKSLVEQIKPHPILHKLYKDTQSNILTFEAAFLPSLCPPRPWISINSGGYAFLKTNFVRTPYYAKAKQLEILKDIASEQLYPAFDNLNQLGSVPWKINTDVLDILIKVFQDGGSVKLDVPESPSILLTTDDITEDVDIKDNTCISKTKLQLKKKKEEMYSLWCDCLYKLSLANHFRNDIFWLPHNLDFRGRVYPIPPHLTHLGSDLARSILIFAQKKPLGPNGLDWLKIHTVNLTGLMKRSSLKERLKFANENIDKIVDSAEHPLTGDMWWAESDEPWQTLASCIEITKALKSPNIEKYESGLPVHQDGSCNGLQHYAALGRDQSGAESVNLQSADIPQDIYSVVVNMVEELRSIDAERNVRIAQILEGYISRKVIKQTVMTTVYGVTKYGARLQIMKQLKDLEKFPQDYSWEASTYLTYKTFDSLRTMFKSARSIQDWFTNCAYIISSIFGEAVEWITPLGFPVVQPYSKYNKAKNQIHSIEKIDTLKQKNSFPPNFIHSLDSSHMMLTSLFCEQAGITFMSVHDCYWTHPCTIDIMNKICREQFVALHSEPILDNFSKYLHERYLKESNPVLRTFSENEIINIKNNFNSVPKKGSFQLDNVLKSVYFFS</sequence>
<dbReference type="PANTHER" id="PTHR10102:SF0">
    <property type="entry name" value="DNA-DIRECTED RNA POLYMERASE, MITOCHONDRIAL"/>
    <property type="match status" value="1"/>
</dbReference>
<dbReference type="FunFam" id="1.10.287.280:FF:000001">
    <property type="entry name" value="DNA-directed RNA polymerase"/>
    <property type="match status" value="1"/>
</dbReference>
<proteinExistence type="inferred from homology"/>
<dbReference type="InterPro" id="IPR037159">
    <property type="entry name" value="RNA_POL_N_sf"/>
</dbReference>
<evidence type="ECO:0000256" key="3">
    <source>
        <dbReference type="ARBA" id="ARBA00022478"/>
    </source>
</evidence>
<evidence type="ECO:0000313" key="11">
    <source>
        <dbReference type="EMBL" id="KAL2736077.1"/>
    </source>
</evidence>
<evidence type="ECO:0000256" key="8">
    <source>
        <dbReference type="ARBA" id="ARBA00048552"/>
    </source>
</evidence>
<keyword evidence="7 9" id="KW-0804">Transcription</keyword>
<dbReference type="SMART" id="SM01311">
    <property type="entry name" value="RPOL_N"/>
    <property type="match status" value="1"/>
</dbReference>
<accession>A0ABD2BTH1</accession>
<evidence type="ECO:0000256" key="7">
    <source>
        <dbReference type="ARBA" id="ARBA00023163"/>
    </source>
</evidence>
<dbReference type="PROSITE" id="PS00900">
    <property type="entry name" value="RNA_POL_PHAGE_1"/>
    <property type="match status" value="1"/>
</dbReference>
<reference evidence="11 12" key="1">
    <citation type="journal article" date="2024" name="Ann. Entomol. Soc. Am.">
        <title>Genomic analyses of the southern and eastern yellowjacket wasps (Hymenoptera: Vespidae) reveal evolutionary signatures of social life.</title>
        <authorList>
            <person name="Catto M.A."/>
            <person name="Caine P.B."/>
            <person name="Orr S.E."/>
            <person name="Hunt B.G."/>
            <person name="Goodisman M.A.D."/>
        </authorList>
    </citation>
    <scope>NUCLEOTIDE SEQUENCE [LARGE SCALE GENOMIC DNA]</scope>
    <source>
        <strain evidence="11">232</strain>
        <tissue evidence="11">Head and thorax</tissue>
    </source>
</reference>
<dbReference type="Proteomes" id="UP001607303">
    <property type="component" value="Unassembled WGS sequence"/>
</dbReference>
<dbReference type="InterPro" id="IPR043502">
    <property type="entry name" value="DNA/RNA_pol_sf"/>
</dbReference>
<keyword evidence="6" id="KW-0809">Transit peptide</keyword>
<dbReference type="EMBL" id="JAYRBN010000066">
    <property type="protein sequence ID" value="KAL2736077.1"/>
    <property type="molecule type" value="Genomic_DNA"/>
</dbReference>
<comment type="function">
    <text evidence="9">DNA-dependent RNA polymerase catalyzes the transcription of DNA into RNA using the four ribonucleoside triphosphates as substrates.</text>
</comment>
<dbReference type="Pfam" id="PF14700">
    <property type="entry name" value="RPOL_N"/>
    <property type="match status" value="1"/>
</dbReference>
<dbReference type="Gene3D" id="1.10.1320.10">
    <property type="entry name" value="DNA-directed RNA polymerase, N-terminal domain"/>
    <property type="match status" value="1"/>
</dbReference>
<dbReference type="Gene3D" id="1.10.150.20">
    <property type="entry name" value="5' to 3' exonuclease, C-terminal subdomain"/>
    <property type="match status" value="1"/>
</dbReference>
<dbReference type="Gene3D" id="1.25.40.10">
    <property type="entry name" value="Tetratricopeptide repeat domain"/>
    <property type="match status" value="1"/>
</dbReference>
<comment type="caution">
    <text evidence="11">The sequence shown here is derived from an EMBL/GenBank/DDBJ whole genome shotgun (WGS) entry which is preliminary data.</text>
</comment>
<name>A0ABD2BTH1_VESMC</name>
<dbReference type="GO" id="GO:0000428">
    <property type="term" value="C:DNA-directed RNA polymerase complex"/>
    <property type="evidence" value="ECO:0007669"/>
    <property type="project" value="UniProtKB-KW"/>
</dbReference>
<dbReference type="InterPro" id="IPR002092">
    <property type="entry name" value="DNA-dir_Rpol_phage-type"/>
</dbReference>
<dbReference type="GO" id="GO:0003899">
    <property type="term" value="F:DNA-directed RNA polymerase activity"/>
    <property type="evidence" value="ECO:0007669"/>
    <property type="project" value="UniProtKB-EC"/>
</dbReference>
<comment type="similarity">
    <text evidence="1 9">Belongs to the phage and mitochondrial RNA polymerase family.</text>
</comment>
<keyword evidence="5 9" id="KW-0548">Nucleotidyltransferase</keyword>
<evidence type="ECO:0000256" key="9">
    <source>
        <dbReference type="RuleBase" id="RU003805"/>
    </source>
</evidence>
<keyword evidence="3 9" id="KW-0240">DNA-directed RNA polymerase</keyword>
<keyword evidence="4 9" id="KW-0808">Transferase</keyword>
<dbReference type="EC" id="2.7.7.6" evidence="2 9"/>
<organism evidence="11 12">
    <name type="scientific">Vespula maculifrons</name>
    <name type="common">Eastern yellow jacket</name>
    <name type="synonym">Wasp</name>
    <dbReference type="NCBI Taxonomy" id="7453"/>
    <lineage>
        <taxon>Eukaryota</taxon>
        <taxon>Metazoa</taxon>
        <taxon>Ecdysozoa</taxon>
        <taxon>Arthropoda</taxon>
        <taxon>Hexapoda</taxon>
        <taxon>Insecta</taxon>
        <taxon>Pterygota</taxon>
        <taxon>Neoptera</taxon>
        <taxon>Endopterygota</taxon>
        <taxon>Hymenoptera</taxon>
        <taxon>Apocrita</taxon>
        <taxon>Aculeata</taxon>
        <taxon>Vespoidea</taxon>
        <taxon>Vespidae</taxon>
        <taxon>Vespinae</taxon>
        <taxon>Vespula</taxon>
    </lineage>
</organism>
<dbReference type="InterPro" id="IPR046950">
    <property type="entry name" value="DNA-dir_Rpol_C_phage-type"/>
</dbReference>
<dbReference type="Pfam" id="PF00940">
    <property type="entry name" value="RNA_pol"/>
    <property type="match status" value="1"/>
</dbReference>
<protein>
    <recommendedName>
        <fullName evidence="2 9">DNA-directed RNA polymerase</fullName>
        <ecNumber evidence="2 9">2.7.7.6</ecNumber>
    </recommendedName>
</protein>
<dbReference type="AlphaFoldDB" id="A0ABD2BTH1"/>
<keyword evidence="12" id="KW-1185">Reference proteome</keyword>
<dbReference type="PROSITE" id="PS51257">
    <property type="entry name" value="PROKAR_LIPOPROTEIN"/>
    <property type="match status" value="1"/>
</dbReference>
<dbReference type="Gene3D" id="1.10.287.280">
    <property type="match status" value="1"/>
</dbReference>
<dbReference type="PROSITE" id="PS00489">
    <property type="entry name" value="RNA_POL_PHAGE_2"/>
    <property type="match status" value="1"/>
</dbReference>
<dbReference type="GO" id="GO:0071897">
    <property type="term" value="P:DNA biosynthetic process"/>
    <property type="evidence" value="ECO:0007669"/>
    <property type="project" value="UniProtKB-ARBA"/>
</dbReference>
<evidence type="ECO:0000256" key="4">
    <source>
        <dbReference type="ARBA" id="ARBA00022679"/>
    </source>
</evidence>